<organism evidence="5 6">
    <name type="scientific">Hyaloperonospora brassicae</name>
    <name type="common">Brassica downy mildew</name>
    <name type="synonym">Peronospora brassicae</name>
    <dbReference type="NCBI Taxonomy" id="162125"/>
    <lineage>
        <taxon>Eukaryota</taxon>
        <taxon>Sar</taxon>
        <taxon>Stramenopiles</taxon>
        <taxon>Oomycota</taxon>
        <taxon>Peronosporomycetes</taxon>
        <taxon>Peronosporales</taxon>
        <taxon>Peronosporaceae</taxon>
        <taxon>Hyaloperonospora</taxon>
    </lineage>
</organism>
<protein>
    <recommendedName>
        <fullName evidence="4">GOLD domain-containing protein</fullName>
    </recommendedName>
</protein>
<dbReference type="PANTHER" id="PTHR18870">
    <property type="entry name" value="PROTEIN TAG-278-RELATED"/>
    <property type="match status" value="1"/>
</dbReference>
<feature type="domain" description="GOLD" evidence="4">
    <location>
        <begin position="4356"/>
        <end position="4462"/>
    </location>
</feature>
<proteinExistence type="predicted"/>
<feature type="coiled-coil region" evidence="2">
    <location>
        <begin position="4171"/>
        <end position="4198"/>
    </location>
</feature>
<dbReference type="GO" id="GO:0043565">
    <property type="term" value="F:sequence-specific DNA binding"/>
    <property type="evidence" value="ECO:0007669"/>
    <property type="project" value="InterPro"/>
</dbReference>
<evidence type="ECO:0000313" key="5">
    <source>
        <dbReference type="EMBL" id="CAI5721739.1"/>
    </source>
</evidence>
<dbReference type="GO" id="GO:0006355">
    <property type="term" value="P:regulation of DNA-templated transcription"/>
    <property type="evidence" value="ECO:0007669"/>
    <property type="project" value="InterPro"/>
</dbReference>
<dbReference type="Proteomes" id="UP001162031">
    <property type="component" value="Unassembled WGS sequence"/>
</dbReference>
<dbReference type="SMART" id="SM00340">
    <property type="entry name" value="HALZ"/>
    <property type="match status" value="50"/>
</dbReference>
<evidence type="ECO:0000259" key="4">
    <source>
        <dbReference type="PROSITE" id="PS50866"/>
    </source>
</evidence>
<evidence type="ECO:0000256" key="3">
    <source>
        <dbReference type="SAM" id="MobiDB-lite"/>
    </source>
</evidence>
<keyword evidence="6" id="KW-1185">Reference proteome</keyword>
<comment type="caution">
    <text evidence="5">The sequence shown here is derived from an EMBL/GenBank/DDBJ whole genome shotgun (WGS) entry which is preliminary data.</text>
</comment>
<keyword evidence="1 2" id="KW-0175">Coiled coil</keyword>
<evidence type="ECO:0000256" key="1">
    <source>
        <dbReference type="ARBA" id="ARBA00023054"/>
    </source>
</evidence>
<dbReference type="InterPro" id="IPR036598">
    <property type="entry name" value="GOLD_dom_sf"/>
</dbReference>
<dbReference type="Gene3D" id="2.60.120.680">
    <property type="entry name" value="GOLD domain"/>
    <property type="match status" value="1"/>
</dbReference>
<dbReference type="InterPro" id="IPR018940">
    <property type="entry name" value="EF-1_beta_acid_region_euk"/>
</dbReference>
<reference evidence="5" key="1">
    <citation type="submission" date="2022-12" db="EMBL/GenBank/DDBJ databases">
        <authorList>
            <person name="Webb A."/>
        </authorList>
    </citation>
    <scope>NUCLEOTIDE SEQUENCE</scope>
    <source>
        <strain evidence="5">Hp1</strain>
    </source>
</reference>
<sequence>MTAAAADVSARVHLVAEKLQQKAQEAQRKGNDNAARALTASVSDLRQALALIAEQRHLLARRRAEGDDEMEGLNADDDVASSVDESVARLARVETMLKKKADDMTRKGNDAAATGLVQSAAAVEKGRLVLRELQQLVFGLHGRWEQLDGIVRQVQRCRRDGPCNEHDDRQGALAPAHLLQHVQQMVQLQLVVTTSGLIGDSRSVDDLQTAIEALQAAAQEAETLRRAVADARQEIEEGQTALQHKCDALKALERAMEQLKARHVSRRDEDAQLLEQQHDACRAMEQLVRESDAEIQSLKQRAAAQAEEVEALSVEMASVAAEKERLERVHRAEVDELQEQLMQAMDRVTGRDDEAERMETEEVQMLQRQLESLTLEHERLVQSHADEVDELRRQLEDATALVSAASDEVEKENENSKTEEVQMLQRQLESLTLEHERLVQSHADEVDELRRQLEDATALVSAESDEVEKENENSKTEEVQMLQRQLESLTLEHERLVQSHADEVDELRRQLEDATALVSAESDEVEKENENSKTEEVQMLQRQLESLTLEHERLVQSHADEVDELRRQLEDATALVSAESDEVEKENENSKTEEVQMLQRQLESLTLEHERLVQSHADEVDELRRQLEDATALVSAASDEVEKENENSKTEEVQMLQRQLESLTLEHERLVQSHADEVDELRRQLEDATALVSAESDEVEKENENSKTEEVQMLQRQLESLTLEHERLVQSHADEVDELRRQLEDATALVSAESDEVEKENENSKTEEVQMLQRQLESLTLEHERLVQSHADEVDELRRQLEDATALVSAESDEVEKENENSKTEEVQMLQRQLESLTLEHERLVQSHADEVDELRRQLEDATALVSAESDEVEKENENSKTEEVQMLQRQLESLTLEHERLVQSHADEVDELRRQLEDATALVSAESDEVEKENENSKTEEVQMLQRQLESLTLEHERLVQSHADEVDELRRQLEDATALVSAESDEVEKENENSKTEEVQMLQRQLESLTLEHERLVQSHADEVDELRRQLEDATALVSAESDEVEKENENSKTEEVQMLQRQLESLTLEHERLVQSHADEVDELRRQLEDATALVSAESDEVEKENENSKTEEVQMLQRQLESLTLEHERLVQSHADEVDELRRQLEDATALVSAESDEVEKENENSKTEEVQMLQRQLESLTLEHERLVQSHADEVDELRRQLEDATALVSAESDEVEKENENSKTEEVQMLQRQLESLTLEHERLVQSHADEVDELRRQLEDATALVSAESDEVEKENENSKTEEVQMLQRQLESLTLEHERLVQSHADEVDELRRQLEDATALVSAESDEVEKENENSKTEEVQMLQRQLESLTLEHERLVQSHADEVDELRRQLEDATALVSAESDEVEKEIENSKTEEVQMLQRQLESLTLEHERLVQSHADEVDELRRQLEDATALVSAESDEVEKENENSKTEEVQMLQRQLESLTLEHERLVQSHADEVDELRRQLEDATALVSAESDEVEKENENSKTEEVQMLQRQLESLTLEHERLVQSHADEVDELRRQLEDATALVSAESDEVEKENENSKTEEVQMLQRQLESLTLEHERLVQSHADEVDELRRQLEDATALVSAESDEVEKENENSKTEEVQMLQRQLESLTLEHERLVQSHADEVDELRRQLEDATALVSAESDEVEKENENSKTEEVQMLQRQLESLTLEHERLVQSHADEVDELRRQLEDATALVSAESDEVEKENENSKTEEVQMLQRQLESLTLEHERLVQSHADEVDELRRQLEDATALVSAESDEVEKENENSKTEEVQMLQRQLESLTLEHERLVQSHADEVDELRRQLEDATALVSAESDEVEKENENSKTEEVQMLQRQLESLTLEHERLVQSHADEVDELRRQLEDATALVSAESDEVEKENENSKTEEVQMLQRQLESLTLEHERLVQSHADEVDELRRQLEDATALVSAESDEVEKENENSKTEEVQMLQRQLESLTLEHERLVQSHADEVDELRRQLEDATALVSAESDEVEKENENSKTEEVQMLQRQLESLTLEHERLVQSHADEVDELRRQLEDATALVSAESDEVEKENENSKTEEVQMLQRQLESLTLEHERLVQSHADEVDELRRQLEDATALVSAESDEVEKENENSKTEEVQMLQRQLESLTLEHERLVQSHADEVDELRRQLEDATALVSAESDEVEKENENSKTEEVQMLQRQLESLTLEHERLVQSHADEVDELRRQLEDATALVSAESDEVEKENENSKTEEVQMLQRQLESLTLEHERLVQSHADEVDELRRQLEDATALVSAESDEVEKENENSKTEEVQMLQRQLESLTLEHERLVQSHADEVDELRRQLEDATALVSAESDEVEKENENSKTEEVQMLQRQLESLTLEHERLVQSHADEVDELRRQLEDATALVSAESDEVEKENENSKTEEVQMLQRQLESLTLEHERLVQSHADEVDELRRQLEDATALVSAESDEVEKENENSKTEEVQMLQRQLESLTLEHERLVQSHADEVDELRRQLEDATALVSAESDEVEKENENSKTEEVQMLQRQLESLTLEHERLVQSHADEVDELRRQLEDATALVSAESDEVEKENENSKTEEVQMLQRQLESLTLEHERLVQSHADEVDELRRQLEDATALVSAESDEVEKENENSKTEEVQMLQRQLESLTLEHERLVQSHADEVDELRRQLEDATALVSAESDEVEKENENSKTEEVQMLQRQLESLTLEHERLVQSHADEVDELRRQLEDATALVSAESDEVEKENENSKTEEVQMLQRQLESLTLEHERLVQSHADEVDELRRQLEDATALVSAASDEVEKENENSKTEEVQMLQRQLESLTLEHERLVQSHADEVDELRRQLEDATALVSAESDEVEKENENSKTEEVQMLQRQLESLTLEHERLVQSHADEVDELRRQLEDATALVSAESDEVEKENENSKTEEVQMLQRQLESLTLEHERLVQSHADEVDELRRQLEDATALVSAESDEVEKENENSKTEEVQMLQRQLESLTLEHERLVQSHADEVDELRRQLEDATALVSAESDEVEKENENSKTEEVQMLQRQLESLTLEHERLVQSHADEVDELRRQLEDATALVSAESDEVEKENENSKTEEVQMLQRQLESLTLEHERLVQSHADEVDELRRQLEDATALVSAESDEVEKENENSKTEEVQMLQRQLESLTLEHERLVQSHADEVDDLRRQFDNKLISMIEELSGETEADEKKYADAMGGAGEEGSIRSRCEEYVDGQSDCIDTVGESCHQRQVAINDIRANVDSVSDELHLLQVKTEGLISDNEGRMKSCVAEVAVLQTAHRDEIEGLHRHLDRATASLLALVETLDSSSMEELQKLKDEVRVITTKKDKLAEMYDDEIRMLKATYTAEIDDLRYQLNSTAAGNLARGQRNDQTHAAKELQREDEVERISLQADLDVLQSRVDDYEVRCQAQQGTISTLEEEQAELESRLGILAVEKSRLADELERSREETARLTQRLDDSEDINKCLATQLKDAKLTLEEKLAEQDETIEALEHCKEELRACRAMLGAQIRECSLLKSELEVVRDAQDVRSGHAEECLSTLTTELHQMVHVLKSGSELGDDILRELMERVWQSPEVTELCDGLVPLLTDLASTQDQIRSIKERLQLARSDCDSQKLIIEQFMKTSNWQLFAKDDETMEEVKEGLDSDGDLCERLAIARTNVSQWLAELQLLRTHVEEDTLKLNALADEKLQEQKRVVALTESEHDLRVLVESLKEELGTMQTVKSQDHLTSMQEQEKQAALQEEVEKLEQKLTTMRADYERYRVRSHAALKKMEKRAELLNSMRKENEALLTRVRESEEQQEQAVVARNDMERRLQEEQRTQAMIQADFDLFAAEKSRVIADLEKEGERLALEKEQMSTKVLELTVQMQTLEAAKKQMEEENERMKQAEQAAFQTRLDTATAAVQSAKKELEKMRSALEVSEAENGKRQQLIEFLELKLKDRFDTKVSASTTTVSRTESVVPTSVEFVSSLASSSEGNSSAAVLEQEVRTLKATEIALKKHLGDARAELAVLQERFATTKAANAEKVFALEEQSNQYKMELAAVTEEVKRLTAVVAQAQKREVASHVPIDGTPTPLVDSSKQDEMMAVQTQEVSDEIPALTAALADANREIKLLTVALADSQEELQEAQNVLHLFAPSPIESENNDDASASAKAAKVLTAKEEALKKMRKQVFTLQEEMETLQEEKAALELRLDTHELTTLQAQRNQMQLEKEHTMQVQKRQAEVVGFEKQVAAIVDDLQQRLEDHSRAFRDVYDFSDTYQAVLYPSRAGNESNDTRGLVNQGSGPEFEECLVMRSGVVIKAGATFELPVICEKSGSRVVWSFSVKEETADVVFKLCALVTKDTVSSEVEVVSPERTNEQSGVFHVQHDNTTLVYKWDNSFAWLQEKTLDYHVSIQEQLSPKAQTIRRTERELQARAKVLANGVALLETEAQCRADLESTLERLDACEAKKELSLAAFARRKEEVLTRKAQLDRERETHKALYSAIVKEQDELETVERSIVRAWQAAEAEREDVEMTLQLTGNGVQLKELAHEIKEQAEAVTKELEQSVHEGEDTLEESNESDEQIGRVRDAENDVHVVEPEDGSSSAHVGGIQEHAQ</sequence>
<dbReference type="PANTHER" id="PTHR18870:SF9">
    <property type="entry name" value="PROTEIN TAG-278-RELATED"/>
    <property type="match status" value="1"/>
</dbReference>
<feature type="region of interest" description="Disordered" evidence="3">
    <location>
        <begin position="4613"/>
        <end position="4665"/>
    </location>
</feature>
<evidence type="ECO:0000256" key="2">
    <source>
        <dbReference type="SAM" id="Coils"/>
    </source>
</evidence>
<feature type="coiled-coil region" evidence="2">
    <location>
        <begin position="3454"/>
        <end position="3565"/>
    </location>
</feature>
<dbReference type="InterPro" id="IPR003106">
    <property type="entry name" value="Leu_zip_homeo"/>
</dbReference>
<feature type="coiled-coil region" evidence="2">
    <location>
        <begin position="3798"/>
        <end position="3991"/>
    </location>
</feature>
<evidence type="ECO:0000313" key="6">
    <source>
        <dbReference type="Proteomes" id="UP001162031"/>
    </source>
</evidence>
<dbReference type="InterPro" id="IPR009038">
    <property type="entry name" value="GOLD_dom"/>
</dbReference>
<feature type="coiled-coil region" evidence="2">
    <location>
        <begin position="9"/>
        <end position="36"/>
    </location>
</feature>
<dbReference type="SUPFAM" id="SSF101576">
    <property type="entry name" value="Supernatant protein factor (SPF), C-terminal domain"/>
    <property type="match status" value="1"/>
</dbReference>
<name>A0AAV0TGV6_HYABA</name>
<dbReference type="SMART" id="SM01182">
    <property type="entry name" value="EF-1_beta_acid"/>
    <property type="match status" value="50"/>
</dbReference>
<feature type="compositionally biased region" description="Acidic residues" evidence="3">
    <location>
        <begin position="4621"/>
        <end position="4631"/>
    </location>
</feature>
<feature type="compositionally biased region" description="Basic and acidic residues" evidence="3">
    <location>
        <begin position="4632"/>
        <end position="4647"/>
    </location>
</feature>
<dbReference type="PROSITE" id="PS50866">
    <property type="entry name" value="GOLD"/>
    <property type="match status" value="1"/>
</dbReference>
<feature type="coiled-coil region" evidence="2">
    <location>
        <begin position="204"/>
        <end position="3225"/>
    </location>
</feature>
<accession>A0AAV0TGV6</accession>
<gene>
    <name evidence="5" type="ORF">HBR001_LOCUS2696</name>
</gene>
<dbReference type="EMBL" id="CANTFL010000389">
    <property type="protein sequence ID" value="CAI5721739.1"/>
    <property type="molecule type" value="Genomic_DNA"/>
</dbReference>
<feature type="coiled-coil region" evidence="2">
    <location>
        <begin position="4094"/>
        <end position="4128"/>
    </location>
</feature>
<feature type="coiled-coil region" evidence="2">
    <location>
        <begin position="4225"/>
        <end position="4266"/>
    </location>
</feature>